<reference evidence="3 4" key="1">
    <citation type="submission" date="2020-07" db="EMBL/GenBank/DDBJ databases">
        <title>Comparative genomics of pyrophilous fungi reveals a link between fire events and developmental genes.</title>
        <authorList>
            <consortium name="DOE Joint Genome Institute"/>
            <person name="Steindorff A.S."/>
            <person name="Carver A."/>
            <person name="Calhoun S."/>
            <person name="Stillman K."/>
            <person name="Liu H."/>
            <person name="Lipzen A."/>
            <person name="Pangilinan J."/>
            <person name="Labutti K."/>
            <person name="Bruns T.D."/>
            <person name="Grigoriev I.V."/>
        </authorList>
    </citation>
    <scope>NUCLEOTIDE SEQUENCE [LARGE SCALE GENOMIC DNA]</scope>
    <source>
        <strain evidence="3 4">CBS 144469</strain>
    </source>
</reference>
<dbReference type="GO" id="GO:0046872">
    <property type="term" value="F:metal ion binding"/>
    <property type="evidence" value="ECO:0007669"/>
    <property type="project" value="UniProtKB-KW"/>
</dbReference>
<dbReference type="FunFam" id="3.40.1390.30:FF:000001">
    <property type="entry name" value="GTP cyclohydrolase 1 type 2"/>
    <property type="match status" value="1"/>
</dbReference>
<feature type="binding site" evidence="2">
    <location>
        <position position="231"/>
    </location>
    <ligand>
        <name>a divalent metal cation</name>
        <dbReference type="ChEBI" id="CHEBI:60240"/>
        <label>1</label>
    </ligand>
</feature>
<dbReference type="AlphaFoldDB" id="A0A8H6ICK8"/>
<dbReference type="OrthoDB" id="3345469at2759"/>
<keyword evidence="2" id="KW-0479">Metal-binding</keyword>
<evidence type="ECO:0000313" key="3">
    <source>
        <dbReference type="EMBL" id="KAF6761326.1"/>
    </source>
</evidence>
<feature type="binding site" evidence="2">
    <location>
        <position position="227"/>
    </location>
    <ligand>
        <name>a divalent metal cation</name>
        <dbReference type="ChEBI" id="CHEBI:60240"/>
        <label>1</label>
    </ligand>
</feature>
<accession>A0A8H6ICK8</accession>
<dbReference type="InterPro" id="IPR036069">
    <property type="entry name" value="DUF34/NIF3_sf"/>
</dbReference>
<sequence length="274" mass="29593">MERIAPLRLAEKWDNVGLLLESPVQRPGRNRVLLTIDLTTAVLSEAVAKETSVIVAYHPTIFKGLQSLTLANPLQRSLLTCAAEGISVYSPHTALDSVWGGINDWLAQGLLSGSKDGVIEPLAEQKLNATGDSEGAEGRLVTLNQPIDMRELERRIKAHLKLTHHPVEAGQDRSSSSRSVRTIAICAGSGGSMLLGTKADVYFTGEMSHHEVLAAVAEGKNVILCGHTNTERGYLPVLAEKLRNELGSQECKDEGLADVEVVVSQKDQHPLEIV</sequence>
<feature type="binding site" evidence="2">
    <location>
        <position position="58"/>
    </location>
    <ligand>
        <name>a divalent metal cation</name>
        <dbReference type="ChEBI" id="CHEBI:60240"/>
        <label>1</label>
    </ligand>
</feature>
<comment type="similarity">
    <text evidence="1">Belongs to the GTP cyclohydrolase I type 2/NIF3 family.</text>
</comment>
<dbReference type="NCBIfam" id="TIGR00486">
    <property type="entry name" value="YbgI_SA1388"/>
    <property type="match status" value="1"/>
</dbReference>
<dbReference type="SUPFAM" id="SSF102705">
    <property type="entry name" value="NIF3 (NGG1p interacting factor 3)-like"/>
    <property type="match status" value="1"/>
</dbReference>
<proteinExistence type="inferred from homology"/>
<dbReference type="Proteomes" id="UP000521943">
    <property type="component" value="Unassembled WGS sequence"/>
</dbReference>
<dbReference type="GO" id="GO:0016787">
    <property type="term" value="F:hydrolase activity"/>
    <property type="evidence" value="ECO:0007669"/>
    <property type="project" value="UniProtKB-KW"/>
</dbReference>
<feature type="binding site" evidence="2">
    <location>
        <position position="96"/>
    </location>
    <ligand>
        <name>a divalent metal cation</name>
        <dbReference type="ChEBI" id="CHEBI:60240"/>
        <label>1</label>
    </ligand>
</feature>
<dbReference type="PANTHER" id="PTHR13799">
    <property type="entry name" value="NGG1 INTERACTING FACTOR 3"/>
    <property type="match status" value="1"/>
</dbReference>
<dbReference type="GO" id="GO:0005739">
    <property type="term" value="C:mitochondrion"/>
    <property type="evidence" value="ECO:0007669"/>
    <property type="project" value="TreeGrafter"/>
</dbReference>
<name>A0A8H6ICK8_9AGAR</name>
<dbReference type="EMBL" id="JACGCI010000010">
    <property type="protein sequence ID" value="KAF6761326.1"/>
    <property type="molecule type" value="Genomic_DNA"/>
</dbReference>
<evidence type="ECO:0000256" key="1">
    <source>
        <dbReference type="ARBA" id="ARBA00006964"/>
    </source>
</evidence>
<protein>
    <submittedName>
        <fullName evidence="3">GTP cyclohydrolase 1 type 2/Nif3</fullName>
    </submittedName>
</protein>
<keyword evidence="4" id="KW-1185">Reference proteome</keyword>
<dbReference type="InterPro" id="IPR002678">
    <property type="entry name" value="DUF34/NIF3"/>
</dbReference>
<organism evidence="3 4">
    <name type="scientific">Ephemerocybe angulata</name>
    <dbReference type="NCBI Taxonomy" id="980116"/>
    <lineage>
        <taxon>Eukaryota</taxon>
        <taxon>Fungi</taxon>
        <taxon>Dikarya</taxon>
        <taxon>Basidiomycota</taxon>
        <taxon>Agaricomycotina</taxon>
        <taxon>Agaricomycetes</taxon>
        <taxon>Agaricomycetidae</taxon>
        <taxon>Agaricales</taxon>
        <taxon>Agaricineae</taxon>
        <taxon>Psathyrellaceae</taxon>
        <taxon>Ephemerocybe</taxon>
    </lineage>
</organism>
<dbReference type="PANTHER" id="PTHR13799:SF13">
    <property type="entry name" value="NIF3-LIKE PROTEIN 1"/>
    <property type="match status" value="1"/>
</dbReference>
<dbReference type="Gene3D" id="3.40.1390.30">
    <property type="entry name" value="NIF3 (NGG1p interacting factor 3)-like"/>
    <property type="match status" value="1"/>
</dbReference>
<keyword evidence="3" id="KW-0378">Hydrolase</keyword>
<evidence type="ECO:0000313" key="4">
    <source>
        <dbReference type="Proteomes" id="UP000521943"/>
    </source>
</evidence>
<comment type="caution">
    <text evidence="3">The sequence shown here is derived from an EMBL/GenBank/DDBJ whole genome shotgun (WGS) entry which is preliminary data.</text>
</comment>
<evidence type="ECO:0000256" key="2">
    <source>
        <dbReference type="PIRSR" id="PIRSR602678-1"/>
    </source>
</evidence>
<gene>
    <name evidence="3" type="ORF">DFP72DRAFT_1090371</name>
</gene>
<dbReference type="Pfam" id="PF01784">
    <property type="entry name" value="DUF34_NIF3"/>
    <property type="match status" value="1"/>
</dbReference>